<keyword evidence="1" id="KW-0472">Membrane</keyword>
<protein>
    <submittedName>
        <fullName evidence="3">Two pore calcium channel protein 2-like</fullName>
    </submittedName>
</protein>
<dbReference type="InterPro" id="IPR028798">
    <property type="entry name" value="TPC2"/>
</dbReference>
<dbReference type="OrthoDB" id="6019524at2759"/>
<name>A0A6P8ILU7_ACTTE</name>
<dbReference type="GO" id="GO:0022832">
    <property type="term" value="F:voltage-gated channel activity"/>
    <property type="evidence" value="ECO:0007669"/>
    <property type="project" value="InterPro"/>
</dbReference>
<feature type="non-terminal residue" evidence="3">
    <location>
        <position position="121"/>
    </location>
</feature>
<dbReference type="Proteomes" id="UP000515163">
    <property type="component" value="Unplaced"/>
</dbReference>
<feature type="transmembrane region" description="Helical" evidence="1">
    <location>
        <begin position="59"/>
        <end position="77"/>
    </location>
</feature>
<dbReference type="GeneID" id="116302446"/>
<dbReference type="PANTHER" id="PTHR46768:SF1">
    <property type="entry name" value="TWO PORE CHANNEL PROTEIN 2"/>
    <property type="match status" value="1"/>
</dbReference>
<dbReference type="GO" id="GO:0097682">
    <property type="term" value="F:intracellularly phosphatidylinositol-3,5-bisphosphate-gated monatomic cation channel activity"/>
    <property type="evidence" value="ECO:0007669"/>
    <property type="project" value="TreeGrafter"/>
</dbReference>
<evidence type="ECO:0000313" key="2">
    <source>
        <dbReference type="Proteomes" id="UP000515163"/>
    </source>
</evidence>
<keyword evidence="2" id="KW-1185">Reference proteome</keyword>
<evidence type="ECO:0000256" key="1">
    <source>
        <dbReference type="SAM" id="Phobius"/>
    </source>
</evidence>
<reference evidence="3" key="1">
    <citation type="submission" date="2025-08" db="UniProtKB">
        <authorList>
            <consortium name="RefSeq"/>
        </authorList>
    </citation>
    <scope>IDENTIFICATION</scope>
</reference>
<dbReference type="GO" id="GO:0019722">
    <property type="term" value="P:calcium-mediated signaling"/>
    <property type="evidence" value="ECO:0007669"/>
    <property type="project" value="TreeGrafter"/>
</dbReference>
<gene>
    <name evidence="3" type="primary">LOC116302446</name>
</gene>
<dbReference type="RefSeq" id="XP_031567595.1">
    <property type="nucleotide sequence ID" value="XM_031711735.1"/>
</dbReference>
<proteinExistence type="predicted"/>
<accession>A0A6P8ILU7</accession>
<sequence length="121" mass="13768">MLNSVESMDVEPVFGSLDREETAVDQATVFLEDAIKYRSIHHKIDKRSLRIYRVYYSRLVRWGLTFVIVIDLGLAFFEKPSSLTISSDPRFCGPRPEAPCGVLEGIEILCLLCFVLDVVIK</sequence>
<organism evidence="2 3">
    <name type="scientific">Actinia tenebrosa</name>
    <name type="common">Australian red waratah sea anemone</name>
    <dbReference type="NCBI Taxonomy" id="6105"/>
    <lineage>
        <taxon>Eukaryota</taxon>
        <taxon>Metazoa</taxon>
        <taxon>Cnidaria</taxon>
        <taxon>Anthozoa</taxon>
        <taxon>Hexacorallia</taxon>
        <taxon>Actiniaria</taxon>
        <taxon>Actiniidae</taxon>
        <taxon>Actinia</taxon>
    </lineage>
</organism>
<feature type="transmembrane region" description="Helical" evidence="1">
    <location>
        <begin position="101"/>
        <end position="120"/>
    </location>
</feature>
<dbReference type="InParanoid" id="A0A6P8ILU7"/>
<dbReference type="GO" id="GO:0015280">
    <property type="term" value="F:ligand-gated sodium channel activity"/>
    <property type="evidence" value="ECO:0007669"/>
    <property type="project" value="TreeGrafter"/>
</dbReference>
<dbReference type="GO" id="GO:0075509">
    <property type="term" value="P:endocytosis involved in viral entry into host cell"/>
    <property type="evidence" value="ECO:0007669"/>
    <property type="project" value="TreeGrafter"/>
</dbReference>
<keyword evidence="1" id="KW-0812">Transmembrane</keyword>
<evidence type="ECO:0000313" key="3">
    <source>
        <dbReference type="RefSeq" id="XP_031567595.1"/>
    </source>
</evidence>
<keyword evidence="1" id="KW-1133">Transmembrane helix</keyword>
<dbReference type="AlphaFoldDB" id="A0A6P8ILU7"/>
<dbReference type="GO" id="GO:0005765">
    <property type="term" value="C:lysosomal membrane"/>
    <property type="evidence" value="ECO:0007669"/>
    <property type="project" value="InterPro"/>
</dbReference>
<dbReference type="KEGG" id="aten:116302446"/>
<dbReference type="PANTHER" id="PTHR46768">
    <property type="entry name" value="TWO PORE CALCIUM CHANNEL PROTEIN 2"/>
    <property type="match status" value="1"/>
</dbReference>